<dbReference type="EMBL" id="BK032663">
    <property type="protein sequence ID" value="DAF53751.1"/>
    <property type="molecule type" value="Genomic_DNA"/>
</dbReference>
<organism evidence="2">
    <name type="scientific">Siphoviridae sp. ctLnD25</name>
    <dbReference type="NCBI Taxonomy" id="2827850"/>
    <lineage>
        <taxon>Viruses</taxon>
        <taxon>Duplodnaviria</taxon>
        <taxon>Heunggongvirae</taxon>
        <taxon>Uroviricota</taxon>
        <taxon>Caudoviricetes</taxon>
    </lineage>
</organism>
<keyword evidence="1" id="KW-0472">Membrane</keyword>
<keyword evidence="1" id="KW-1133">Transmembrane helix</keyword>
<accession>A0A8S5SST0</accession>
<reference evidence="2" key="1">
    <citation type="journal article" date="2021" name="Proc. Natl. Acad. Sci. U.S.A.">
        <title>A Catalog of Tens of Thousands of Viruses from Human Metagenomes Reveals Hidden Associations with Chronic Diseases.</title>
        <authorList>
            <person name="Tisza M.J."/>
            <person name="Buck C.B."/>
        </authorList>
    </citation>
    <scope>NUCLEOTIDE SEQUENCE</scope>
    <source>
        <strain evidence="2">CtLnD25</strain>
    </source>
</reference>
<evidence type="ECO:0000256" key="1">
    <source>
        <dbReference type="SAM" id="Phobius"/>
    </source>
</evidence>
<sequence>MNDKGIVLSSNVCMFHTIVYLLLCKKASSLNWCILEN</sequence>
<evidence type="ECO:0000313" key="2">
    <source>
        <dbReference type="EMBL" id="DAF53751.1"/>
    </source>
</evidence>
<keyword evidence="1" id="KW-0812">Transmembrane</keyword>
<protein>
    <submittedName>
        <fullName evidence="2">Uncharacterized protein</fullName>
    </submittedName>
</protein>
<name>A0A8S5SST0_9CAUD</name>
<feature type="transmembrane region" description="Helical" evidence="1">
    <location>
        <begin position="6"/>
        <end position="23"/>
    </location>
</feature>
<proteinExistence type="predicted"/>